<dbReference type="PANTHER" id="PTHR46880:SF9">
    <property type="entry name" value="ZINC FINGER PROTEIN 862"/>
    <property type="match status" value="1"/>
</dbReference>
<evidence type="ECO:0008006" key="3">
    <source>
        <dbReference type="Google" id="ProtNLM"/>
    </source>
</evidence>
<evidence type="ECO:0000313" key="1">
    <source>
        <dbReference type="EMBL" id="KAL3877966.1"/>
    </source>
</evidence>
<comment type="caution">
    <text evidence="1">The sequence shown here is derived from an EMBL/GenBank/DDBJ whole genome shotgun (WGS) entry which is preliminary data.</text>
</comment>
<reference evidence="1 2" key="1">
    <citation type="submission" date="2024-11" db="EMBL/GenBank/DDBJ databases">
        <title>Chromosome-level genome assembly of the freshwater bivalve Anodonta woodiana.</title>
        <authorList>
            <person name="Chen X."/>
        </authorList>
    </citation>
    <scope>NUCLEOTIDE SEQUENCE [LARGE SCALE GENOMIC DNA]</scope>
    <source>
        <strain evidence="1">MN2024</strain>
        <tissue evidence="1">Gills</tissue>
    </source>
</reference>
<protein>
    <recommendedName>
        <fullName evidence="3">DUF4371 domain-containing protein</fullName>
    </recommendedName>
</protein>
<gene>
    <name evidence="1" type="ORF">ACJMK2_035607</name>
</gene>
<keyword evidence="2" id="KW-1185">Reference proteome</keyword>
<proteinExistence type="predicted"/>
<dbReference type="Proteomes" id="UP001634394">
    <property type="component" value="Unassembled WGS sequence"/>
</dbReference>
<organism evidence="1 2">
    <name type="scientific">Sinanodonta woodiana</name>
    <name type="common">Chinese pond mussel</name>
    <name type="synonym">Anodonta woodiana</name>
    <dbReference type="NCBI Taxonomy" id="1069815"/>
    <lineage>
        <taxon>Eukaryota</taxon>
        <taxon>Metazoa</taxon>
        <taxon>Spiralia</taxon>
        <taxon>Lophotrochozoa</taxon>
        <taxon>Mollusca</taxon>
        <taxon>Bivalvia</taxon>
        <taxon>Autobranchia</taxon>
        <taxon>Heteroconchia</taxon>
        <taxon>Palaeoheterodonta</taxon>
        <taxon>Unionida</taxon>
        <taxon>Unionoidea</taxon>
        <taxon>Unionidae</taxon>
        <taxon>Unioninae</taxon>
        <taxon>Sinanodonta</taxon>
    </lineage>
</organism>
<accession>A0ABD3WWW0</accession>
<name>A0ABD3WWW0_SINWO</name>
<dbReference type="PANTHER" id="PTHR46880">
    <property type="entry name" value="RAS-ASSOCIATING DOMAIN-CONTAINING PROTEIN"/>
    <property type="match status" value="1"/>
</dbReference>
<dbReference type="EMBL" id="JBJQND010000005">
    <property type="protein sequence ID" value="KAL3877966.1"/>
    <property type="molecule type" value="Genomic_DNA"/>
</dbReference>
<sequence>MEMMCALQEKNSVELGINYKNRFRVKDFVLSISQVLREVIRERLNSSKFISILADGSTDATISEQEM</sequence>
<dbReference type="AlphaFoldDB" id="A0ABD3WWW0"/>
<evidence type="ECO:0000313" key="2">
    <source>
        <dbReference type="Proteomes" id="UP001634394"/>
    </source>
</evidence>